<dbReference type="InterPro" id="IPR023631">
    <property type="entry name" value="Amidase_dom"/>
</dbReference>
<dbReference type="InterPro" id="IPR000120">
    <property type="entry name" value="Amidase"/>
</dbReference>
<dbReference type="PANTHER" id="PTHR11895:SF76">
    <property type="entry name" value="INDOLEACETAMIDE HYDROLASE"/>
    <property type="match status" value="1"/>
</dbReference>
<dbReference type="PANTHER" id="PTHR11895">
    <property type="entry name" value="TRANSAMIDASE"/>
    <property type="match status" value="1"/>
</dbReference>
<dbReference type="SUPFAM" id="SSF75304">
    <property type="entry name" value="Amidase signature (AS) enzymes"/>
    <property type="match status" value="1"/>
</dbReference>
<dbReference type="NCBIfam" id="NF005686">
    <property type="entry name" value="PRK07486.1"/>
    <property type="match status" value="1"/>
</dbReference>
<protein>
    <submittedName>
        <fullName evidence="2">Amidase</fullName>
        <ecNumber evidence="2">3.5.1.4</ecNumber>
    </submittedName>
</protein>
<feature type="domain" description="Amidase" evidence="1">
    <location>
        <begin position="86"/>
        <end position="512"/>
    </location>
</feature>
<keyword evidence="3" id="KW-1185">Reference proteome</keyword>
<proteinExistence type="predicted"/>
<comment type="caution">
    <text evidence="2">The sequence shown here is derived from an EMBL/GenBank/DDBJ whole genome shotgun (WGS) entry which is preliminary data.</text>
</comment>
<dbReference type="RefSeq" id="WP_183543941.1">
    <property type="nucleotide sequence ID" value="NZ_BMQT01000003.1"/>
</dbReference>
<reference evidence="2 3" key="1">
    <citation type="submission" date="2020-08" db="EMBL/GenBank/DDBJ databases">
        <title>Genomic Encyclopedia of Type Strains, Phase III (KMG-III): the genomes of soil and plant-associated and newly described type strains.</title>
        <authorList>
            <person name="Whitman W."/>
        </authorList>
    </citation>
    <scope>NUCLEOTIDE SEQUENCE [LARGE SCALE GENOMIC DNA]</scope>
    <source>
        <strain evidence="2 3">CECT 3302</strain>
    </source>
</reference>
<evidence type="ECO:0000259" key="1">
    <source>
        <dbReference type="Pfam" id="PF01425"/>
    </source>
</evidence>
<organism evidence="2 3">
    <name type="scientific">Nocardioides albus</name>
    <dbReference type="NCBI Taxonomy" id="1841"/>
    <lineage>
        <taxon>Bacteria</taxon>
        <taxon>Bacillati</taxon>
        <taxon>Actinomycetota</taxon>
        <taxon>Actinomycetes</taxon>
        <taxon>Propionibacteriales</taxon>
        <taxon>Nocardioidaceae</taxon>
        <taxon>Nocardioides</taxon>
    </lineage>
</organism>
<dbReference type="Gene3D" id="3.90.1300.10">
    <property type="entry name" value="Amidase signature (AS) domain"/>
    <property type="match status" value="1"/>
</dbReference>
<dbReference type="GO" id="GO:0004040">
    <property type="term" value="F:amidase activity"/>
    <property type="evidence" value="ECO:0007669"/>
    <property type="project" value="UniProtKB-EC"/>
</dbReference>
<gene>
    <name evidence="2" type="ORF">FHS12_001593</name>
</gene>
<evidence type="ECO:0000313" key="3">
    <source>
        <dbReference type="Proteomes" id="UP000577707"/>
    </source>
</evidence>
<dbReference type="Proteomes" id="UP000577707">
    <property type="component" value="Unassembled WGS sequence"/>
</dbReference>
<dbReference type="PROSITE" id="PS51318">
    <property type="entry name" value="TAT"/>
    <property type="match status" value="1"/>
</dbReference>
<dbReference type="InterPro" id="IPR006311">
    <property type="entry name" value="TAT_signal"/>
</dbReference>
<accession>A0A7W5A2U6</accession>
<dbReference type="EC" id="3.5.1.4" evidence="2"/>
<dbReference type="Pfam" id="PF01425">
    <property type="entry name" value="Amidase"/>
    <property type="match status" value="1"/>
</dbReference>
<evidence type="ECO:0000313" key="2">
    <source>
        <dbReference type="EMBL" id="MBB3088652.1"/>
    </source>
</evidence>
<dbReference type="InterPro" id="IPR036928">
    <property type="entry name" value="AS_sf"/>
</dbReference>
<dbReference type="EMBL" id="JACHXG010000003">
    <property type="protein sequence ID" value="MBB3088652.1"/>
    <property type="molecule type" value="Genomic_DNA"/>
</dbReference>
<dbReference type="AlphaFoldDB" id="A0A7W5A2U6"/>
<keyword evidence="2" id="KW-0378">Hydrolase</keyword>
<sequence>MTYPSEHPSSTTTHNSGLTRRSVVAGAAALTGAATLGRATAAGAATPQAALTVGDARRPADLSELVMYDALTLSALIKRRKVSCVEVMETYLDHIERHNPSVNAIVGLRDRSILVAEARERDAQLRRGEYLGWMHGFPHAVKDLSAAKGIRFTSGSPIFKDRIAETDDLFVQRVKAAGAIVIGKTNTPEFGLGSQTYNPVYGATATPYDTSRTAGGSSGGAASALALRMLPVADGSDYMGSLRNPAAFCNVVGFRPSWGRVPAAGFVAQGAVTGPMGRTAADVSMLLSTMAGPAPSAPLAIEEDPAVFTKRLDRDFRGTRIAYVGDWDGYLATEPGVLDLVESSFEVFEGLGCTVERTLPGYDPAKIWQLFLKWRWWSMLGNAPLYDDPKKRELMKPELIWEIEHGMELSARDITQAAEARTAWYAAVAAMFETYDYILAPTAQVFPFDKNVHWPDSIDGRPMDTYHRWMETVAPWTMTGHPVANVPVGFDSRGLPTGVQIIGPDNGDRAVLQLAHAYEKQARWIDRVLPPALR</sequence>
<name>A0A7W5A2U6_9ACTN</name>